<dbReference type="InterPro" id="IPR027012">
    <property type="entry name" value="Enkurin_dom"/>
</dbReference>
<dbReference type="Proteomes" id="UP000039865">
    <property type="component" value="Unassembled WGS sequence"/>
</dbReference>
<feature type="compositionally biased region" description="Polar residues" evidence="6">
    <location>
        <begin position="225"/>
        <end position="256"/>
    </location>
</feature>
<evidence type="ECO:0000256" key="4">
    <source>
        <dbReference type="ARBA" id="ARBA00023212"/>
    </source>
</evidence>
<keyword evidence="9" id="KW-1185">Reference proteome</keyword>
<dbReference type="EMBL" id="CCKQ01001888">
    <property type="protein sequence ID" value="CDW72994.1"/>
    <property type="molecule type" value="Genomic_DNA"/>
</dbReference>
<feature type="domain" description="Enkurin" evidence="7">
    <location>
        <begin position="331"/>
        <end position="423"/>
    </location>
</feature>
<feature type="compositionally biased region" description="Basic and acidic residues" evidence="6">
    <location>
        <begin position="334"/>
        <end position="346"/>
    </location>
</feature>
<feature type="region of interest" description="Disordered" evidence="6">
    <location>
        <begin position="225"/>
        <end position="358"/>
    </location>
</feature>
<dbReference type="InterPro" id="IPR052102">
    <property type="entry name" value="Enkurin_domain-protein"/>
</dbReference>
<dbReference type="OrthoDB" id="431924at2759"/>
<feature type="compositionally biased region" description="Polar residues" evidence="6">
    <location>
        <begin position="268"/>
        <end position="280"/>
    </location>
</feature>
<evidence type="ECO:0000313" key="8">
    <source>
        <dbReference type="EMBL" id="CDW72994.1"/>
    </source>
</evidence>
<dbReference type="InParanoid" id="A0A077ZTU9"/>
<feature type="region of interest" description="Disordered" evidence="6">
    <location>
        <begin position="1"/>
        <end position="101"/>
    </location>
</feature>
<dbReference type="GO" id="GO:0005881">
    <property type="term" value="C:cytoplasmic microtubule"/>
    <property type="evidence" value="ECO:0007669"/>
    <property type="project" value="TreeGrafter"/>
</dbReference>
<protein>
    <recommendedName>
        <fullName evidence="7">Enkurin domain-containing protein</fullName>
    </recommendedName>
</protein>
<feature type="region of interest" description="Disordered" evidence="6">
    <location>
        <begin position="118"/>
        <end position="138"/>
    </location>
</feature>
<accession>A0A077ZTU9</accession>
<proteinExistence type="predicted"/>
<dbReference type="PANTHER" id="PTHR21490">
    <property type="entry name" value="ENKURIN-RELATED"/>
    <property type="match status" value="1"/>
</dbReference>
<dbReference type="PROSITE" id="PS51665">
    <property type="entry name" value="ENKURIN"/>
    <property type="match status" value="1"/>
</dbReference>
<organism evidence="8 9">
    <name type="scientific">Stylonychia lemnae</name>
    <name type="common">Ciliate</name>
    <dbReference type="NCBI Taxonomy" id="5949"/>
    <lineage>
        <taxon>Eukaryota</taxon>
        <taxon>Sar</taxon>
        <taxon>Alveolata</taxon>
        <taxon>Ciliophora</taxon>
        <taxon>Intramacronucleata</taxon>
        <taxon>Spirotrichea</taxon>
        <taxon>Stichotrichia</taxon>
        <taxon>Sporadotrichida</taxon>
        <taxon>Oxytrichidae</taxon>
        <taxon>Stylonychinae</taxon>
        <taxon>Stylonychia</taxon>
    </lineage>
</organism>
<evidence type="ECO:0000256" key="1">
    <source>
        <dbReference type="ARBA" id="ARBA00004138"/>
    </source>
</evidence>
<evidence type="ECO:0000256" key="5">
    <source>
        <dbReference type="ARBA" id="ARBA00023273"/>
    </source>
</evidence>
<keyword evidence="3" id="KW-0963">Cytoplasm</keyword>
<evidence type="ECO:0000256" key="6">
    <source>
        <dbReference type="SAM" id="MobiDB-lite"/>
    </source>
</evidence>
<comment type="subcellular location">
    <subcellularLocation>
        <location evidence="1">Cell projection</location>
        <location evidence="1">Cilium</location>
    </subcellularLocation>
    <subcellularLocation>
        <location evidence="2">Cytoplasm</location>
        <location evidence="2">Cytoskeleton</location>
    </subcellularLocation>
</comment>
<dbReference type="GO" id="GO:0005929">
    <property type="term" value="C:cilium"/>
    <property type="evidence" value="ECO:0007669"/>
    <property type="project" value="UniProtKB-SubCell"/>
</dbReference>
<gene>
    <name evidence="8" type="primary">Contig6933.g7432</name>
    <name evidence="8" type="ORF">STYLEM_1962</name>
</gene>
<evidence type="ECO:0000256" key="3">
    <source>
        <dbReference type="ARBA" id="ARBA00022490"/>
    </source>
</evidence>
<evidence type="ECO:0000256" key="2">
    <source>
        <dbReference type="ARBA" id="ARBA00004245"/>
    </source>
</evidence>
<dbReference type="AlphaFoldDB" id="A0A077ZTU9"/>
<reference evidence="8 9" key="1">
    <citation type="submission" date="2014-06" db="EMBL/GenBank/DDBJ databases">
        <authorList>
            <person name="Swart Estienne"/>
        </authorList>
    </citation>
    <scope>NUCLEOTIDE SEQUENCE [LARGE SCALE GENOMIC DNA]</scope>
    <source>
        <strain evidence="8 9">130c</strain>
    </source>
</reference>
<keyword evidence="4" id="KW-0206">Cytoskeleton</keyword>
<evidence type="ECO:0000259" key="7">
    <source>
        <dbReference type="PROSITE" id="PS51665"/>
    </source>
</evidence>
<name>A0A077ZTU9_STYLE</name>
<keyword evidence="5" id="KW-0966">Cell projection</keyword>
<evidence type="ECO:0000313" key="9">
    <source>
        <dbReference type="Proteomes" id="UP000039865"/>
    </source>
</evidence>
<feature type="compositionally biased region" description="Basic and acidic residues" evidence="6">
    <location>
        <begin position="20"/>
        <end position="61"/>
    </location>
</feature>
<dbReference type="Pfam" id="PF13864">
    <property type="entry name" value="Enkurin"/>
    <property type="match status" value="1"/>
</dbReference>
<dbReference type="PANTHER" id="PTHR21490:SF2">
    <property type="entry name" value="ENKURIN DOMAIN-CONTAINING PROTEIN 1"/>
    <property type="match status" value="1"/>
</dbReference>
<sequence length="424" mass="49129">MQRGRAANDSSIAPLIFPDIKQKLPKDYNKDNKQKIKMKEFELQQKQEEEKNQPKKGEWKMKRFQSVDPKVQNAAIKESGRNNGGKDSYNNGNGGDNSRIMNQKENQFDQQYNQPIHRSNSKGPASIQMDMGGRQNQSKPVLMPTQNRQNSQLNIHSNDSQQYDYQIPLKDNKVAITNRNQRKAVNLTAENIFSATDDYQPSRVVTYDDTTLVSVQENQLKNPHNLLSSQRNLPPQQPKRQNLPPQHPQTTVNSNRPPVHQQPKREIQSQNQTEQRPQHVNKSDNKNYIHDNINGVVNVKQSSKLGRKDTGSKSPTSKHKEFGKVPNYLNKMQKQKDEEIERRRQEEEESKLPPGTRLMPEDERLRTLEDLHQTKKDIINMLEKMPLANQSMALVKKKREMEDKLTRIEKAIETFSKKIVYVAI</sequence>